<sequence length="549" mass="60747">MAPPPSAISMEGLDDTTAAPFPNPLTLPLEVNDIFGRRNKADKKQWGVAAPSVTSSFKIGSPRTDRPKAKRWDDHFTDETLLRKGSSLKQAAKHLSKPGIISLGGGLPSSEYFPFATLTSLVPTPPHFAESDTTPSTGTELRSGKHDLATERSIFDLSTALNYGQGSGAAQLLRWIVEHTQLVHDPPYRDWACTMSIGSTSALDMTLRMFTTKGEKILSEDYTFASAVQTAEPMGVGVVGVKMDAEGLLPGHMAEILGGWDAVKMGAPRPRVLYTVPTGQNPTGATMGKQRRQDVYAVARQYDVIILEDEPYYFLQMQPYVAKTAGAESQEPPPPRTHREFLDALVPSFLSMDVDGRVIRMDSFSKVIAPGSRVGWITASDQIVERYRKHADVSTQGPSGFSQIILFKLLEEHWGHSGYLDWLLFIRMEYTSRREVILDASEKFLPKEVVSWVAPSAGMFFWMKMDWRKHPQAGTQSLLELEDEIYNTSIEEGSLVMKGSWFYADPSAKHDTLFFRATYAAAPSDKIQEAIRRFGVAVKKSFGLVANGV</sequence>
<protein>
    <recommendedName>
        <fullName evidence="9">aromatic-amino-acid transaminase</fullName>
        <ecNumber evidence="9">2.6.1.57</ecNumber>
    </recommendedName>
</protein>
<dbReference type="GO" id="GO:0019878">
    <property type="term" value="P:lysine biosynthetic process via aminoadipic acid"/>
    <property type="evidence" value="ECO:0007669"/>
    <property type="project" value="TreeGrafter"/>
</dbReference>
<keyword evidence="5" id="KW-0032">Aminotransferase</keyword>
<dbReference type="SUPFAM" id="SSF53383">
    <property type="entry name" value="PLP-dependent transferases"/>
    <property type="match status" value="1"/>
</dbReference>
<dbReference type="InterPro" id="IPR050859">
    <property type="entry name" value="Class-I_PLP-dep_aminotransf"/>
</dbReference>
<comment type="cofactor">
    <cofactor evidence="1">
        <name>pyridoxal 5'-phosphate</name>
        <dbReference type="ChEBI" id="CHEBI:597326"/>
    </cofactor>
</comment>
<dbReference type="InterPro" id="IPR004839">
    <property type="entry name" value="Aminotransferase_I/II_large"/>
</dbReference>
<dbReference type="Proteomes" id="UP000504638">
    <property type="component" value="Unplaced"/>
</dbReference>
<comment type="similarity">
    <text evidence="3">Belongs to the class-I pyridoxal-phosphate-dependent aminotransferase family.</text>
</comment>
<dbReference type="FunFam" id="3.40.640.10:FF:000074">
    <property type="entry name" value="Aromatic amino acid aminotransferase"/>
    <property type="match status" value="1"/>
</dbReference>
<dbReference type="PANTHER" id="PTHR42790:SF21">
    <property type="entry name" value="AROMATIC_AMINOADIPATE AMINOTRANSFERASE 1"/>
    <property type="match status" value="1"/>
</dbReference>
<accession>A0A6G1G0L9</accession>
<reference evidence="14" key="3">
    <citation type="submission" date="2025-04" db="UniProtKB">
        <authorList>
            <consortium name="RefSeq"/>
        </authorList>
    </citation>
    <scope>IDENTIFICATION</scope>
    <source>
        <strain evidence="14">CBS 781.70</strain>
    </source>
</reference>
<dbReference type="InterPro" id="IPR015424">
    <property type="entry name" value="PyrdxlP-dep_Trfase"/>
</dbReference>
<dbReference type="RefSeq" id="XP_033532990.1">
    <property type="nucleotide sequence ID" value="XM_033676518.1"/>
</dbReference>
<dbReference type="EC" id="2.6.1.57" evidence="9"/>
<evidence type="ECO:0000313" key="12">
    <source>
        <dbReference type="EMBL" id="KAF1811359.1"/>
    </source>
</evidence>
<evidence type="ECO:0000256" key="8">
    <source>
        <dbReference type="ARBA" id="ARBA00051993"/>
    </source>
</evidence>
<organism evidence="12">
    <name type="scientific">Eremomyces bilateralis CBS 781.70</name>
    <dbReference type="NCBI Taxonomy" id="1392243"/>
    <lineage>
        <taxon>Eukaryota</taxon>
        <taxon>Fungi</taxon>
        <taxon>Dikarya</taxon>
        <taxon>Ascomycota</taxon>
        <taxon>Pezizomycotina</taxon>
        <taxon>Dothideomycetes</taxon>
        <taxon>Dothideomycetes incertae sedis</taxon>
        <taxon>Eremomycetales</taxon>
        <taxon>Eremomycetaceae</taxon>
        <taxon>Eremomyces</taxon>
    </lineage>
</organism>
<dbReference type="GO" id="GO:0047536">
    <property type="term" value="F:2-aminoadipate transaminase activity"/>
    <property type="evidence" value="ECO:0007669"/>
    <property type="project" value="TreeGrafter"/>
</dbReference>
<evidence type="ECO:0000256" key="7">
    <source>
        <dbReference type="ARBA" id="ARBA00022898"/>
    </source>
</evidence>
<dbReference type="InterPro" id="IPR015421">
    <property type="entry name" value="PyrdxlP-dep_Trfase_major"/>
</dbReference>
<evidence type="ECO:0000313" key="14">
    <source>
        <dbReference type="RefSeq" id="XP_033532990.1"/>
    </source>
</evidence>
<evidence type="ECO:0000256" key="10">
    <source>
        <dbReference type="SAM" id="MobiDB-lite"/>
    </source>
</evidence>
<dbReference type="GeneID" id="54417088"/>
<dbReference type="GO" id="GO:0006571">
    <property type="term" value="P:tyrosine biosynthetic process"/>
    <property type="evidence" value="ECO:0007669"/>
    <property type="project" value="TreeGrafter"/>
</dbReference>
<feature type="domain" description="Aminotransferase class I/classII large" evidence="11">
    <location>
        <begin position="157"/>
        <end position="534"/>
    </location>
</feature>
<name>A0A6G1G0L9_9PEZI</name>
<dbReference type="GO" id="GO:0008793">
    <property type="term" value="F:aromatic-amino-acid transaminase activity"/>
    <property type="evidence" value="ECO:0007669"/>
    <property type="project" value="TreeGrafter"/>
</dbReference>
<evidence type="ECO:0000256" key="3">
    <source>
        <dbReference type="ARBA" id="ARBA00007441"/>
    </source>
</evidence>
<keyword evidence="7" id="KW-0663">Pyridoxal phosphate</keyword>
<dbReference type="OrthoDB" id="691673at2759"/>
<dbReference type="Pfam" id="PF00155">
    <property type="entry name" value="Aminotran_1_2"/>
    <property type="match status" value="1"/>
</dbReference>
<reference evidence="14" key="2">
    <citation type="submission" date="2020-04" db="EMBL/GenBank/DDBJ databases">
        <authorList>
            <consortium name="NCBI Genome Project"/>
        </authorList>
    </citation>
    <scope>NUCLEOTIDE SEQUENCE</scope>
    <source>
        <strain evidence="14">CBS 781.70</strain>
    </source>
</reference>
<evidence type="ECO:0000256" key="1">
    <source>
        <dbReference type="ARBA" id="ARBA00001933"/>
    </source>
</evidence>
<dbReference type="PANTHER" id="PTHR42790">
    <property type="entry name" value="AMINOTRANSFERASE"/>
    <property type="match status" value="1"/>
</dbReference>
<dbReference type="GO" id="GO:0030170">
    <property type="term" value="F:pyridoxal phosphate binding"/>
    <property type="evidence" value="ECO:0007669"/>
    <property type="project" value="InterPro"/>
</dbReference>
<comment type="catalytic activity">
    <reaction evidence="8">
        <text>an aromatic L-alpha-amino acid + 2-oxoglutarate = an aromatic oxo-acid + L-glutamate</text>
        <dbReference type="Rhea" id="RHEA:17533"/>
        <dbReference type="ChEBI" id="CHEBI:16810"/>
        <dbReference type="ChEBI" id="CHEBI:29985"/>
        <dbReference type="ChEBI" id="CHEBI:73309"/>
        <dbReference type="ChEBI" id="CHEBI:84824"/>
        <dbReference type="EC" id="2.6.1.57"/>
    </reaction>
</comment>
<feature type="region of interest" description="Disordered" evidence="10">
    <location>
        <begin position="1"/>
        <end position="22"/>
    </location>
</feature>
<dbReference type="Gene3D" id="3.40.640.10">
    <property type="entry name" value="Type I PLP-dependent aspartate aminotransferase-like (Major domain)"/>
    <property type="match status" value="1"/>
</dbReference>
<gene>
    <name evidence="12 14" type="ORF">P152DRAFT_399513</name>
</gene>
<keyword evidence="6 12" id="KW-0808">Transferase</keyword>
<comment type="subcellular location">
    <subcellularLocation>
        <location evidence="2">Cytoplasm</location>
    </subcellularLocation>
</comment>
<evidence type="ECO:0000313" key="13">
    <source>
        <dbReference type="Proteomes" id="UP000504638"/>
    </source>
</evidence>
<evidence type="ECO:0000256" key="2">
    <source>
        <dbReference type="ARBA" id="ARBA00004496"/>
    </source>
</evidence>
<dbReference type="AlphaFoldDB" id="A0A6G1G0L9"/>
<keyword evidence="13" id="KW-1185">Reference proteome</keyword>
<evidence type="ECO:0000256" key="9">
    <source>
        <dbReference type="ARBA" id="ARBA00067014"/>
    </source>
</evidence>
<evidence type="ECO:0000256" key="5">
    <source>
        <dbReference type="ARBA" id="ARBA00022576"/>
    </source>
</evidence>
<dbReference type="GO" id="GO:0005737">
    <property type="term" value="C:cytoplasm"/>
    <property type="evidence" value="ECO:0007669"/>
    <property type="project" value="UniProtKB-SubCell"/>
</dbReference>
<evidence type="ECO:0000256" key="4">
    <source>
        <dbReference type="ARBA" id="ARBA00022490"/>
    </source>
</evidence>
<dbReference type="CDD" id="cd00609">
    <property type="entry name" value="AAT_like"/>
    <property type="match status" value="1"/>
</dbReference>
<dbReference type="EMBL" id="ML975162">
    <property type="protein sequence ID" value="KAF1811359.1"/>
    <property type="molecule type" value="Genomic_DNA"/>
</dbReference>
<keyword evidence="4" id="KW-0963">Cytoplasm</keyword>
<evidence type="ECO:0000256" key="6">
    <source>
        <dbReference type="ARBA" id="ARBA00022679"/>
    </source>
</evidence>
<reference evidence="12 14" key="1">
    <citation type="submission" date="2020-01" db="EMBL/GenBank/DDBJ databases">
        <authorList>
            <consortium name="DOE Joint Genome Institute"/>
            <person name="Haridas S."/>
            <person name="Albert R."/>
            <person name="Binder M."/>
            <person name="Bloem J."/>
            <person name="Labutti K."/>
            <person name="Salamov A."/>
            <person name="Andreopoulos B."/>
            <person name="Baker S.E."/>
            <person name="Barry K."/>
            <person name="Bills G."/>
            <person name="Bluhm B.H."/>
            <person name="Cannon C."/>
            <person name="Castanera R."/>
            <person name="Culley D.E."/>
            <person name="Daum C."/>
            <person name="Ezra D."/>
            <person name="Gonzalez J.B."/>
            <person name="Henrissat B."/>
            <person name="Kuo A."/>
            <person name="Liang C."/>
            <person name="Lipzen A."/>
            <person name="Lutzoni F."/>
            <person name="Magnuson J."/>
            <person name="Mondo S."/>
            <person name="Nolan M."/>
            <person name="Ohm R."/>
            <person name="Pangilinan J."/>
            <person name="Park H.-J."/>
            <person name="Ramirez L."/>
            <person name="Alfaro M."/>
            <person name="Sun H."/>
            <person name="Tritt A."/>
            <person name="Yoshinaga Y."/>
            <person name="Zwiers L.-H."/>
            <person name="Turgeon B.G."/>
            <person name="Goodwin S.B."/>
            <person name="Spatafora J.W."/>
            <person name="Crous P.W."/>
            <person name="Grigoriev I.V."/>
        </authorList>
    </citation>
    <scope>NUCLEOTIDE SEQUENCE</scope>
    <source>
        <strain evidence="12 14">CBS 781.70</strain>
    </source>
</reference>
<evidence type="ECO:0000259" key="11">
    <source>
        <dbReference type="Pfam" id="PF00155"/>
    </source>
</evidence>
<proteinExistence type="inferred from homology"/>
<dbReference type="GO" id="GO:0009074">
    <property type="term" value="P:aromatic amino acid family catabolic process"/>
    <property type="evidence" value="ECO:0007669"/>
    <property type="project" value="TreeGrafter"/>
</dbReference>